<dbReference type="PANTHER" id="PTHR43319:SF3">
    <property type="entry name" value="BETA-LACTAMASE-RELATED DOMAIN-CONTAINING PROTEIN"/>
    <property type="match status" value="1"/>
</dbReference>
<dbReference type="Proteomes" id="UP001206595">
    <property type="component" value="Unassembled WGS sequence"/>
</dbReference>
<evidence type="ECO:0000313" key="3">
    <source>
        <dbReference type="Proteomes" id="UP001206595"/>
    </source>
</evidence>
<keyword evidence="3" id="KW-1185">Reference proteome</keyword>
<comment type="caution">
    <text evidence="2">The sequence shown here is derived from an EMBL/GenBank/DDBJ whole genome shotgun (WGS) entry which is preliminary data.</text>
</comment>
<dbReference type="AlphaFoldDB" id="A0AAD5EI18"/>
<protein>
    <recommendedName>
        <fullName evidence="1">Beta-lactamase-related domain-containing protein</fullName>
    </recommendedName>
</protein>
<dbReference type="InterPro" id="IPR052907">
    <property type="entry name" value="Beta-lactamase/esterase"/>
</dbReference>
<sequence>MTEKSNVASPSVAQPSLLRKITVWVPVLAWVAFRVLDKGDFTPYSCALAGFNCPDPTSTVSGFVAPEYAHVKDLMLDNIIKGDDVGAGVALYVDGQLKMDMYAGWMDRETNLVYTNETLQMVFSCSKAMTGIVIARLVDKGHLSYDQTIATYWPEFAQGNKENVTLKDLMEHAGGVAWLEQPLKVDDFKDREKFSSRLAAQPHNWNGTKTRAYHALTRGWYLNEIVRRVDPQHRTIGQIAREEINHPYNVEWHYNPGPEMDHRIATPYHTSMHQLVRRMVTPAWLWKIAEPVPEAFLGTTQNNSPGKRAIIEAAPEKRNILLLQKSDLRRYESPSFSGHTNARSIAKMAAMMANRGQPIENGEPSLLSANTFDYATTTDMTDMDEVLKINPSLTVGGWGVIEMFNTTFMGWTGAGGSLFYWNEEFKIGFGYCMNSYRYTLGGDRRSKRMLEAIVTELRRQKENK</sequence>
<dbReference type="Gene3D" id="3.40.710.10">
    <property type="entry name" value="DD-peptidase/beta-lactamase superfamily"/>
    <property type="match status" value="1"/>
</dbReference>
<dbReference type="InterPro" id="IPR012338">
    <property type="entry name" value="Beta-lactam/transpept-like"/>
</dbReference>
<proteinExistence type="predicted"/>
<dbReference type="SUPFAM" id="SSF56601">
    <property type="entry name" value="beta-lactamase/transpeptidase-like"/>
    <property type="match status" value="1"/>
</dbReference>
<dbReference type="GeneID" id="75911320"/>
<reference evidence="2" key="2">
    <citation type="journal article" date="2022" name="Proc. Natl. Acad. Sci. U.S.A.">
        <title>Diploid-dominant life cycles characterize the early evolution of Fungi.</title>
        <authorList>
            <person name="Amses K.R."/>
            <person name="Simmons D.R."/>
            <person name="Longcore J.E."/>
            <person name="Mondo S.J."/>
            <person name="Seto K."/>
            <person name="Jeronimo G.H."/>
            <person name="Bonds A.E."/>
            <person name="Quandt C.A."/>
            <person name="Davis W.J."/>
            <person name="Chang Y."/>
            <person name="Federici B.A."/>
            <person name="Kuo A."/>
            <person name="LaButti K."/>
            <person name="Pangilinan J."/>
            <person name="Andreopoulos W."/>
            <person name="Tritt A."/>
            <person name="Riley R."/>
            <person name="Hundley H."/>
            <person name="Johnson J."/>
            <person name="Lipzen A."/>
            <person name="Barry K."/>
            <person name="Lang B.F."/>
            <person name="Cuomo C.A."/>
            <person name="Buchler N.E."/>
            <person name="Grigoriev I.V."/>
            <person name="Spatafora J.W."/>
            <person name="Stajich J.E."/>
            <person name="James T.Y."/>
        </authorList>
    </citation>
    <scope>NUCLEOTIDE SEQUENCE</scope>
    <source>
        <strain evidence="2">AG</strain>
    </source>
</reference>
<dbReference type="InterPro" id="IPR001466">
    <property type="entry name" value="Beta-lactam-related"/>
</dbReference>
<dbReference type="PANTHER" id="PTHR43319">
    <property type="entry name" value="BETA-LACTAMASE-RELATED"/>
    <property type="match status" value="1"/>
</dbReference>
<feature type="domain" description="Beta-lactamase-related" evidence="1">
    <location>
        <begin position="85"/>
        <end position="438"/>
    </location>
</feature>
<evidence type="ECO:0000259" key="1">
    <source>
        <dbReference type="Pfam" id="PF00144"/>
    </source>
</evidence>
<gene>
    <name evidence="2" type="ORF">K450DRAFT_222874</name>
</gene>
<dbReference type="RefSeq" id="XP_051448290.1">
    <property type="nucleotide sequence ID" value="XM_051585972.1"/>
</dbReference>
<organism evidence="2 3">
    <name type="scientific">Umbelopsis ramanniana AG</name>
    <dbReference type="NCBI Taxonomy" id="1314678"/>
    <lineage>
        <taxon>Eukaryota</taxon>
        <taxon>Fungi</taxon>
        <taxon>Fungi incertae sedis</taxon>
        <taxon>Mucoromycota</taxon>
        <taxon>Mucoromycotina</taxon>
        <taxon>Umbelopsidomycetes</taxon>
        <taxon>Umbelopsidales</taxon>
        <taxon>Umbelopsidaceae</taxon>
        <taxon>Umbelopsis</taxon>
    </lineage>
</organism>
<reference evidence="2" key="1">
    <citation type="submission" date="2021-06" db="EMBL/GenBank/DDBJ databases">
        <authorList>
            <consortium name="DOE Joint Genome Institute"/>
            <person name="Mondo S.J."/>
            <person name="Amses K.R."/>
            <person name="Simmons D.R."/>
            <person name="Longcore J.E."/>
            <person name="Seto K."/>
            <person name="Alves G.H."/>
            <person name="Bonds A.E."/>
            <person name="Quandt C.A."/>
            <person name="Davis W.J."/>
            <person name="Chang Y."/>
            <person name="Letcher P.M."/>
            <person name="Powell M.J."/>
            <person name="Kuo A."/>
            <person name="Labutti K."/>
            <person name="Pangilinan J."/>
            <person name="Andreopoulos W."/>
            <person name="Tritt A."/>
            <person name="Riley R."/>
            <person name="Hundley H."/>
            <person name="Johnson J."/>
            <person name="Lipzen A."/>
            <person name="Barry K."/>
            <person name="Berbee M.L."/>
            <person name="Buchler N.E."/>
            <person name="Grigoriev I.V."/>
            <person name="Spatafora J.W."/>
            <person name="Stajich J.E."/>
            <person name="James T.Y."/>
        </authorList>
    </citation>
    <scope>NUCLEOTIDE SEQUENCE</scope>
    <source>
        <strain evidence="2">AG</strain>
    </source>
</reference>
<dbReference type="Pfam" id="PF00144">
    <property type="entry name" value="Beta-lactamase"/>
    <property type="match status" value="1"/>
</dbReference>
<name>A0AAD5EI18_UMBRA</name>
<evidence type="ECO:0000313" key="2">
    <source>
        <dbReference type="EMBL" id="KAI8583286.1"/>
    </source>
</evidence>
<accession>A0AAD5EI18</accession>
<dbReference type="EMBL" id="MU620896">
    <property type="protein sequence ID" value="KAI8583286.1"/>
    <property type="molecule type" value="Genomic_DNA"/>
</dbReference>